<organism evidence="1 2">
    <name type="scientific">Oesophagostomum dentatum</name>
    <name type="common">Nodular worm</name>
    <dbReference type="NCBI Taxonomy" id="61180"/>
    <lineage>
        <taxon>Eukaryota</taxon>
        <taxon>Metazoa</taxon>
        <taxon>Ecdysozoa</taxon>
        <taxon>Nematoda</taxon>
        <taxon>Chromadorea</taxon>
        <taxon>Rhabditida</taxon>
        <taxon>Rhabditina</taxon>
        <taxon>Rhabditomorpha</taxon>
        <taxon>Strongyloidea</taxon>
        <taxon>Strongylidae</taxon>
        <taxon>Oesophagostomum</taxon>
    </lineage>
</organism>
<protein>
    <submittedName>
        <fullName evidence="1">Toxin-antitoxin system, antitoxin component, ribbon-helix-helix domain protein</fullName>
    </submittedName>
</protein>
<proteinExistence type="predicted"/>
<evidence type="ECO:0000313" key="1">
    <source>
        <dbReference type="EMBL" id="KHJ82090.1"/>
    </source>
</evidence>
<dbReference type="Proteomes" id="UP000053660">
    <property type="component" value="Unassembled WGS sequence"/>
</dbReference>
<dbReference type="AlphaFoldDB" id="A0A0B1SFX4"/>
<reference evidence="1 2" key="1">
    <citation type="submission" date="2014-03" db="EMBL/GenBank/DDBJ databases">
        <title>Draft genome of the hookworm Oesophagostomum dentatum.</title>
        <authorList>
            <person name="Mitreva M."/>
        </authorList>
    </citation>
    <scope>NUCLEOTIDE SEQUENCE [LARGE SCALE GENOMIC DNA]</scope>
    <source>
        <strain evidence="1 2">OD-Hann</strain>
    </source>
</reference>
<name>A0A0B1SFX4_OESDE</name>
<gene>
    <name evidence="1" type="ORF">OESDEN_18218</name>
</gene>
<dbReference type="EMBL" id="KN582385">
    <property type="protein sequence ID" value="KHJ82090.1"/>
    <property type="molecule type" value="Genomic_DNA"/>
</dbReference>
<evidence type="ECO:0000313" key="2">
    <source>
        <dbReference type="Proteomes" id="UP000053660"/>
    </source>
</evidence>
<keyword evidence="2" id="KW-1185">Reference proteome</keyword>
<sequence length="75" mass="8782">MQAYAQEKFNNEQKVGFGEWLTEITNAKKAVEERISRLSPKAKEILLRLMQIREEERKLMTTITPELGKELYGLI</sequence>
<accession>A0A0B1SFX4</accession>
<dbReference type="OrthoDB" id="5866946at2759"/>